<dbReference type="EC" id="3.1.3.-" evidence="3"/>
<dbReference type="SMART" id="SM00471">
    <property type="entry name" value="HDc"/>
    <property type="match status" value="2"/>
</dbReference>
<dbReference type="NCBIfam" id="TIGR00277">
    <property type="entry name" value="HDIG"/>
    <property type="match status" value="1"/>
</dbReference>
<dbReference type="CDD" id="cd00077">
    <property type="entry name" value="HDc"/>
    <property type="match status" value="2"/>
</dbReference>
<dbReference type="PANTHER" id="PTHR43155:SF1">
    <property type="entry name" value="3'3'-CGAMP-SPECIFIC PHOSPHODIESTERASE 1"/>
    <property type="match status" value="1"/>
</dbReference>
<dbReference type="Pfam" id="PF01966">
    <property type="entry name" value="HD"/>
    <property type="match status" value="1"/>
</dbReference>
<dbReference type="PROSITE" id="PS51831">
    <property type="entry name" value="HD"/>
    <property type="match status" value="2"/>
</dbReference>
<evidence type="ECO:0000259" key="1">
    <source>
        <dbReference type="PROSITE" id="PS51831"/>
    </source>
</evidence>
<dbReference type="EMBL" id="CAKMUD010000068">
    <property type="protein sequence ID" value="CAH1579937.1"/>
    <property type="molecule type" value="Genomic_DNA"/>
</dbReference>
<dbReference type="Proteomes" id="UP001295462">
    <property type="component" value="Unassembled WGS sequence"/>
</dbReference>
<dbReference type="PANTHER" id="PTHR43155">
    <property type="entry name" value="CYCLIC DI-GMP PHOSPHODIESTERASE PA4108-RELATED"/>
    <property type="match status" value="1"/>
</dbReference>
<evidence type="ECO:0000259" key="2">
    <source>
        <dbReference type="PROSITE" id="PS51832"/>
    </source>
</evidence>
<dbReference type="InterPro" id="IPR006675">
    <property type="entry name" value="HDIG_dom"/>
</dbReference>
<protein>
    <submittedName>
        <fullName evidence="3">3'3'-cGAMP-specific phosphodiesterase 1</fullName>
        <ecNumber evidence="3">3.1.3.-</ecNumber>
        <ecNumber evidence="3">3.1.4.-</ecNumber>
    </submittedName>
</protein>
<dbReference type="Gene3D" id="1.10.3210.10">
    <property type="entry name" value="Hypothetical protein af1432"/>
    <property type="match status" value="2"/>
</dbReference>
<proteinExistence type="predicted"/>
<reference evidence="3" key="1">
    <citation type="submission" date="2022-01" db="EMBL/GenBank/DDBJ databases">
        <authorList>
            <person name="Lagorce A."/>
        </authorList>
    </citation>
    <scope>NUCLEOTIDE SEQUENCE</scope>
    <source>
        <strain evidence="3">Th15_F1_A12</strain>
    </source>
</reference>
<dbReference type="PROSITE" id="PS51832">
    <property type="entry name" value="HD_GYP"/>
    <property type="match status" value="1"/>
</dbReference>
<dbReference type="SUPFAM" id="SSF109604">
    <property type="entry name" value="HD-domain/PDEase-like"/>
    <property type="match status" value="2"/>
</dbReference>
<keyword evidence="3" id="KW-0378">Hydrolase</keyword>
<evidence type="ECO:0000313" key="3">
    <source>
        <dbReference type="EMBL" id="CAH1579937.1"/>
    </source>
</evidence>
<feature type="domain" description="HD" evidence="1">
    <location>
        <begin position="266"/>
        <end position="388"/>
    </location>
</feature>
<dbReference type="InterPro" id="IPR003607">
    <property type="entry name" value="HD/PDEase_dom"/>
</dbReference>
<dbReference type="InterPro" id="IPR037522">
    <property type="entry name" value="HD_GYP_dom"/>
</dbReference>
<evidence type="ECO:0000313" key="4">
    <source>
        <dbReference type="Proteomes" id="UP001295462"/>
    </source>
</evidence>
<dbReference type="InterPro" id="IPR006674">
    <property type="entry name" value="HD_domain"/>
</dbReference>
<accession>A0AAU9QKY7</accession>
<gene>
    <name evidence="3" type="ORF">THF1A12_160041</name>
</gene>
<dbReference type="GO" id="GO:0008081">
    <property type="term" value="F:phosphoric diester hydrolase activity"/>
    <property type="evidence" value="ECO:0007669"/>
    <property type="project" value="UniProtKB-ARBA"/>
</dbReference>
<dbReference type="EC" id="3.1.4.-" evidence="3"/>
<dbReference type="Pfam" id="PF13487">
    <property type="entry name" value="HD_5"/>
    <property type="match status" value="1"/>
</dbReference>
<name>A0AAU9QKY7_9VIBR</name>
<organism evidence="3 4">
    <name type="scientific">Vibrio jasicida</name>
    <dbReference type="NCBI Taxonomy" id="766224"/>
    <lineage>
        <taxon>Bacteria</taxon>
        <taxon>Pseudomonadati</taxon>
        <taxon>Pseudomonadota</taxon>
        <taxon>Gammaproteobacteria</taxon>
        <taxon>Vibrionales</taxon>
        <taxon>Vibrionaceae</taxon>
        <taxon>Vibrio</taxon>
    </lineage>
</organism>
<feature type="domain" description="HD-GYP" evidence="2">
    <location>
        <begin position="244"/>
        <end position="438"/>
    </location>
</feature>
<feature type="domain" description="HD" evidence="1">
    <location>
        <begin position="52"/>
        <end position="168"/>
    </location>
</feature>
<dbReference type="AlphaFoldDB" id="A0AAU9QKY7"/>
<sequence length="438" mass="50099">MGIGKTKTSVFTMSVLTKNQAYDSSSNQEFEVDLKQALIWVARALDYVGVDDSHHSHRVAYIAYQCALALGWDNHQAEFCYFAGMVHDCGVSETREHMMLLEQLVPQDAKAHCIRGYHTLKQCRLLAQFATPILYHHTHWDELDQIDIPPFEKNVAALLYLADRLDFMRAHYVTNCHSDLVTLHEELIAECVLVNAGTLFHPEMCRAMVKLIMTDAFWFAMESEHIETIGMQFENIDWLQKQLSIEDLTSLGLFLARIVDAKSSFTYQHSQKVAELSRYLAKKMGLDEHEQEMIFIAGLVHDIGKLKTPDELLHKEGPLDKQEYTRIKRHTIDTELALHKVFPNAKIAEWASNHHERLDGSGYPYHKTAEALDVPSRIIAVVDVFQALSQDRPYRGRMTLQEIAIIMGEQVDSGKLCADVYQVLWSNRQACYELSVGM</sequence>
<comment type="caution">
    <text evidence="3">The sequence shown here is derived from an EMBL/GenBank/DDBJ whole genome shotgun (WGS) entry which is preliminary data.</text>
</comment>